<proteinExistence type="predicted"/>
<accession>A0A1G9EYW1</accession>
<protein>
    <recommendedName>
        <fullName evidence="1">DUF1266 domain-containing protein</fullName>
    </recommendedName>
</protein>
<dbReference type="STRING" id="119000.SAMN05661010_00166"/>
<dbReference type="Proteomes" id="UP000198654">
    <property type="component" value="Unassembled WGS sequence"/>
</dbReference>
<name>A0A1G9EYW1_9GAMM</name>
<organism evidence="2 3">
    <name type="scientific">Modicisalibacter muralis</name>
    <dbReference type="NCBI Taxonomy" id="119000"/>
    <lineage>
        <taxon>Bacteria</taxon>
        <taxon>Pseudomonadati</taxon>
        <taxon>Pseudomonadota</taxon>
        <taxon>Gammaproteobacteria</taxon>
        <taxon>Oceanospirillales</taxon>
        <taxon>Halomonadaceae</taxon>
        <taxon>Modicisalibacter</taxon>
    </lineage>
</organism>
<dbReference type="RefSeq" id="WP_089724589.1">
    <property type="nucleotide sequence ID" value="NZ_FNGI01000001.1"/>
</dbReference>
<feature type="domain" description="DUF1266" evidence="1">
    <location>
        <begin position="198"/>
        <end position="356"/>
    </location>
</feature>
<dbReference type="AlphaFoldDB" id="A0A1G9EYW1"/>
<dbReference type="InterPro" id="IPR009677">
    <property type="entry name" value="DUF1266"/>
</dbReference>
<gene>
    <name evidence="2" type="ORF">SAMN05661010_00166</name>
</gene>
<keyword evidence="3" id="KW-1185">Reference proteome</keyword>
<evidence type="ECO:0000259" key="1">
    <source>
        <dbReference type="Pfam" id="PF06889"/>
    </source>
</evidence>
<sequence>MVDPLYAWWAQQLVLCGWAFEPDPTAVEPALAAESLARLGVTDRGELGWRLLETFPPEAPDPGRRLAALELLALAVAAGWLEPTQGQAWVQRLAGAIQAQHVTLDDWLKALREARREEGWTHGDEAFALASEVLAKLEHDGDGMTWELLGEYLTTRRDMPLWPTGDDCRLWRLRAAFAPVLTLPASHLLDWPDAAAWLDDVWQIRGREELIRVLLWLASQGHRYGWDVDASRLLDQDGPARQAWLTGLGDQREQRRYGRVLLAFIERGEPLEWAAWDWLRLVDLAYAGLALGWLEAAEAETFTAHAADLLARRYSDWAALAQAYQRGCSLFEGSHQSRDQVSDWSLLLHSPISPWRVPLHELLDDARRETSRAAIRAWRNDPRHWVLALASIREPELLYRQGIGMAVDETRRQDARRYLAESLGLFSDEGVEGLARYWLPALAHHLNQLAADAAHGSLPSLETPFGRPPAEAVRLRDGLKNCVRHAATIHMAEKYAFYLLMAGDSGDFDGTGLAGLGESLRGALCRFYSDPRRLLDAWVAWETALPEMPDDTLVHEIRWHRDDPGSLFHWLDWHQAQWREPGPRPTLSRFTALALTGPLNAGMWGEPQREGSIEREALHQWLDNQYGLHSGADLRDFLDFLLEVGDRQEYQINYAPYTLNRARLEEEIAILESDDCGEEERNHLLRLRRVRDNDAGCNDVDLTAWDLAQVVDLAIAGRSLGWLEAPAFGAILDAAQSQAQSHYGNWRDYARGLYAGYAFFMGETEEREAFLVSFREGLVAWLSGAPPLAGAWASLDFPGASPRHWAPLHIDTLPGDARTLH</sequence>
<dbReference type="EMBL" id="FNGI01000001">
    <property type="protein sequence ID" value="SDK81238.1"/>
    <property type="molecule type" value="Genomic_DNA"/>
</dbReference>
<evidence type="ECO:0000313" key="2">
    <source>
        <dbReference type="EMBL" id="SDK81238.1"/>
    </source>
</evidence>
<dbReference type="OrthoDB" id="6177842at2"/>
<feature type="domain" description="DUF1266" evidence="1">
    <location>
        <begin position="622"/>
        <end position="771"/>
    </location>
</feature>
<reference evidence="2 3" key="1">
    <citation type="submission" date="2016-10" db="EMBL/GenBank/DDBJ databases">
        <authorList>
            <person name="de Groot N.N."/>
        </authorList>
    </citation>
    <scope>NUCLEOTIDE SEQUENCE [LARGE SCALE GENOMIC DNA]</scope>
    <source>
        <strain evidence="2 3">DSM 14789</strain>
    </source>
</reference>
<evidence type="ECO:0000313" key="3">
    <source>
        <dbReference type="Proteomes" id="UP000198654"/>
    </source>
</evidence>
<dbReference type="Pfam" id="PF06889">
    <property type="entry name" value="DUF1266"/>
    <property type="match status" value="2"/>
</dbReference>